<dbReference type="AlphaFoldDB" id="A0A5A7T2V1"/>
<name>A0A5A7T2V1_CUCMM</name>
<evidence type="ECO:0000313" key="2">
    <source>
        <dbReference type="Proteomes" id="UP000321393"/>
    </source>
</evidence>
<accession>A0A5A7T2V1</accession>
<protein>
    <submittedName>
        <fullName evidence="1">Scarecrow-like protein 15</fullName>
    </submittedName>
</protein>
<comment type="caution">
    <text evidence="1">The sequence shown here is derived from an EMBL/GenBank/DDBJ whole genome shotgun (WGS) entry which is preliminary data.</text>
</comment>
<dbReference type="EMBL" id="SSTE01018839">
    <property type="protein sequence ID" value="KAA0037794.1"/>
    <property type="molecule type" value="Genomic_DNA"/>
</dbReference>
<sequence>MLTKSRNKGGEYASFMKEIVEKAESRNFVPSTLWITAIVPEEFAIKSRLIRENLCQFADLKIQFHIDLVPL</sequence>
<organism evidence="1 2">
    <name type="scientific">Cucumis melo var. makuwa</name>
    <name type="common">Oriental melon</name>
    <dbReference type="NCBI Taxonomy" id="1194695"/>
    <lineage>
        <taxon>Eukaryota</taxon>
        <taxon>Viridiplantae</taxon>
        <taxon>Streptophyta</taxon>
        <taxon>Embryophyta</taxon>
        <taxon>Tracheophyta</taxon>
        <taxon>Spermatophyta</taxon>
        <taxon>Magnoliopsida</taxon>
        <taxon>eudicotyledons</taxon>
        <taxon>Gunneridae</taxon>
        <taxon>Pentapetalae</taxon>
        <taxon>rosids</taxon>
        <taxon>fabids</taxon>
        <taxon>Cucurbitales</taxon>
        <taxon>Cucurbitaceae</taxon>
        <taxon>Benincaseae</taxon>
        <taxon>Cucumis</taxon>
    </lineage>
</organism>
<reference evidence="1 2" key="1">
    <citation type="submission" date="2019-08" db="EMBL/GenBank/DDBJ databases">
        <title>Draft genome sequences of two oriental melons (Cucumis melo L. var makuwa).</title>
        <authorList>
            <person name="Kwon S.-Y."/>
        </authorList>
    </citation>
    <scope>NUCLEOTIDE SEQUENCE [LARGE SCALE GENOMIC DNA]</scope>
    <source>
        <strain evidence="2">cv. SW 3</strain>
        <tissue evidence="1">Leaf</tissue>
    </source>
</reference>
<dbReference type="Proteomes" id="UP000321393">
    <property type="component" value="Unassembled WGS sequence"/>
</dbReference>
<gene>
    <name evidence="1" type="ORF">E6C27_scaffold918G00030</name>
</gene>
<proteinExistence type="predicted"/>
<dbReference type="OrthoDB" id="1817395at2759"/>
<dbReference type="STRING" id="1194695.A0A5A7T2V1"/>
<evidence type="ECO:0000313" key="1">
    <source>
        <dbReference type="EMBL" id="KAA0037794.1"/>
    </source>
</evidence>